<evidence type="ECO:0000313" key="1">
    <source>
        <dbReference type="EMBL" id="AUV58814.1"/>
    </source>
</evidence>
<reference evidence="1" key="1">
    <citation type="submission" date="2018-01" db="EMBL/GenBank/DDBJ databases">
        <title>Draft genome sequence of Bandra megavirus.</title>
        <authorList>
            <person name="Chatterjee A."/>
            <person name="Yadav R."/>
            <person name="Kondabagil K."/>
        </authorList>
    </citation>
    <scope>NUCLEOTIDE SEQUENCE</scope>
    <source>
        <strain evidence="1">KK-1</strain>
    </source>
</reference>
<proteinExistence type="predicted"/>
<sequence>MFLNYLSVIIKIIWIDYNKNLKIGYIYMSNIIESLNYLNMSSYNYKLFTVRDYKPVFSKLTPEQQEQVRQHAVLINLRFESRRIDRQLDQLLSEIACDLEDDFDKLLK</sequence>
<organism evidence="1">
    <name type="scientific">Bandra megavirus</name>
    <dbReference type="NCBI Taxonomy" id="2071566"/>
    <lineage>
        <taxon>Viruses</taxon>
        <taxon>Varidnaviria</taxon>
        <taxon>Bamfordvirae</taxon>
        <taxon>Nucleocytoviricota</taxon>
        <taxon>Megaviricetes</taxon>
        <taxon>Imitervirales</taxon>
        <taxon>Mimiviridae</taxon>
        <taxon>Megamimivirinae</taxon>
        <taxon>Megavirus</taxon>
    </lineage>
</organism>
<dbReference type="EMBL" id="MG779377">
    <property type="protein sequence ID" value="AUV58814.1"/>
    <property type="molecule type" value="Genomic_DNA"/>
</dbReference>
<protein>
    <submittedName>
        <fullName evidence="1">Uncharacterized protein</fullName>
    </submittedName>
</protein>
<name>A0A2K9V9F2_9VIRU</name>
<accession>A0A2K9V9F2</accession>